<dbReference type="RefSeq" id="WP_089819389.1">
    <property type="nucleotide sequence ID" value="NZ_FOZK01000006.1"/>
</dbReference>
<keyword evidence="1" id="KW-0812">Transmembrane</keyword>
<feature type="transmembrane region" description="Helical" evidence="1">
    <location>
        <begin position="50"/>
        <end position="68"/>
    </location>
</feature>
<gene>
    <name evidence="2" type="ORF">SAMN05216559_4176</name>
</gene>
<evidence type="ECO:0000313" key="3">
    <source>
        <dbReference type="Proteomes" id="UP000199062"/>
    </source>
</evidence>
<reference evidence="2 3" key="1">
    <citation type="submission" date="2016-10" db="EMBL/GenBank/DDBJ databases">
        <authorList>
            <person name="de Groot N.N."/>
        </authorList>
    </citation>
    <scope>NUCLEOTIDE SEQUENCE [LARGE SCALE GENOMIC DNA]</scope>
    <source>
        <strain evidence="2 3">CGMCC 1.10457</strain>
    </source>
</reference>
<accession>A0A1I6MBF7</accession>
<dbReference type="STRING" id="767519.SAMN05216559_4176"/>
<dbReference type="EMBL" id="FOZK01000006">
    <property type="protein sequence ID" value="SFS13001.1"/>
    <property type="molecule type" value="Genomic_DNA"/>
</dbReference>
<dbReference type="Proteomes" id="UP000199062">
    <property type="component" value="Unassembled WGS sequence"/>
</dbReference>
<keyword evidence="1" id="KW-0472">Membrane</keyword>
<proteinExistence type="predicted"/>
<evidence type="ECO:0000256" key="1">
    <source>
        <dbReference type="SAM" id="Phobius"/>
    </source>
</evidence>
<feature type="transmembrane region" description="Helical" evidence="1">
    <location>
        <begin position="12"/>
        <end position="30"/>
    </location>
</feature>
<feature type="transmembrane region" description="Helical" evidence="1">
    <location>
        <begin position="75"/>
        <end position="96"/>
    </location>
</feature>
<dbReference type="AlphaFoldDB" id="A0A1I6MBF7"/>
<protein>
    <submittedName>
        <fullName evidence="2">Uncharacterized protein</fullName>
    </submittedName>
</protein>
<name>A0A1I6MBF7_9EURY</name>
<keyword evidence="1" id="KW-1133">Transmembrane helix</keyword>
<evidence type="ECO:0000313" key="2">
    <source>
        <dbReference type="EMBL" id="SFS13001.1"/>
    </source>
</evidence>
<feature type="transmembrane region" description="Helical" evidence="1">
    <location>
        <begin position="108"/>
        <end position="128"/>
    </location>
</feature>
<sequence length="152" mass="16105">MDVPRTSRSTQIGLLGCVLLAAGVYLPWLTQAGGTLEQVGPWELAGFQPARAVLLVPLLAVFVLRASGRLARFRLILVAGIGVASVVVPPLRLLQAVNASGVHFVPDLGFFLTALSGPVLVAAATLAWTERRRSATNDEQSSAVRAPARERQ</sequence>
<organism evidence="2 3">
    <name type="scientific">Halomicrobium zhouii</name>
    <dbReference type="NCBI Taxonomy" id="767519"/>
    <lineage>
        <taxon>Archaea</taxon>
        <taxon>Methanobacteriati</taxon>
        <taxon>Methanobacteriota</taxon>
        <taxon>Stenosarchaea group</taxon>
        <taxon>Halobacteria</taxon>
        <taxon>Halobacteriales</taxon>
        <taxon>Haloarculaceae</taxon>
        <taxon>Halomicrobium</taxon>
    </lineage>
</organism>
<keyword evidence="3" id="KW-1185">Reference proteome</keyword>